<comment type="caution">
    <text evidence="11">The sequence shown here is derived from an EMBL/GenBank/DDBJ whole genome shotgun (WGS) entry which is preliminary data.</text>
</comment>
<proteinExistence type="inferred from homology"/>
<evidence type="ECO:0000256" key="1">
    <source>
        <dbReference type="ARBA" id="ARBA00000185"/>
    </source>
</evidence>
<evidence type="ECO:0000256" key="7">
    <source>
        <dbReference type="ARBA" id="ARBA00023125"/>
    </source>
</evidence>
<dbReference type="InterPro" id="IPR013506">
    <property type="entry name" value="Topo_IIA_bsu_dom2"/>
</dbReference>
<reference evidence="11" key="1">
    <citation type="journal article" date="2014" name="Int. J. Syst. Evol. Microbiol.">
        <title>Complete genome sequence of Corynebacterium casei LMG S-19264T (=DSM 44701T), isolated from a smear-ripened cheese.</title>
        <authorList>
            <consortium name="US DOE Joint Genome Institute (JGI-PGF)"/>
            <person name="Walter F."/>
            <person name="Albersmeier A."/>
            <person name="Kalinowski J."/>
            <person name="Ruckert C."/>
        </authorList>
    </citation>
    <scope>NUCLEOTIDE SEQUENCE</scope>
    <source>
        <strain evidence="11">JCM 4346</strain>
    </source>
</reference>
<dbReference type="EMBL" id="BMSX01000016">
    <property type="protein sequence ID" value="GGR37273.1"/>
    <property type="molecule type" value="Genomic_DNA"/>
</dbReference>
<dbReference type="EC" id="5.6.2.2" evidence="3"/>
<gene>
    <name evidence="11" type="ORF">GCM10010251_62300</name>
</gene>
<reference evidence="11" key="2">
    <citation type="submission" date="2020-09" db="EMBL/GenBank/DDBJ databases">
        <authorList>
            <person name="Sun Q."/>
            <person name="Ohkuma M."/>
        </authorList>
    </citation>
    <scope>NUCLEOTIDE SEQUENCE</scope>
    <source>
        <strain evidence="11">JCM 4346</strain>
    </source>
</reference>
<dbReference type="PANTHER" id="PTHR45866:SF1">
    <property type="entry name" value="DNA GYRASE SUBUNIT B, MITOCHONDRIAL"/>
    <property type="match status" value="1"/>
</dbReference>
<dbReference type="Pfam" id="PF00204">
    <property type="entry name" value="DNA_gyraseB"/>
    <property type="match status" value="1"/>
</dbReference>
<dbReference type="PANTHER" id="PTHR45866">
    <property type="entry name" value="DNA GYRASE/TOPOISOMERASE SUBUNIT B"/>
    <property type="match status" value="1"/>
</dbReference>
<dbReference type="GO" id="GO:0006265">
    <property type="term" value="P:DNA topological change"/>
    <property type="evidence" value="ECO:0007669"/>
    <property type="project" value="InterPro"/>
</dbReference>
<feature type="region of interest" description="Disordered" evidence="9">
    <location>
        <begin position="1"/>
        <end position="34"/>
    </location>
</feature>
<accession>A0A918FH49</accession>
<dbReference type="GO" id="GO:0005524">
    <property type="term" value="F:ATP binding"/>
    <property type="evidence" value="ECO:0007669"/>
    <property type="project" value="UniProtKB-KW"/>
</dbReference>
<keyword evidence="6" id="KW-0799">Topoisomerase</keyword>
<feature type="domain" description="DNA topoisomerase type IIA subunit B" evidence="10">
    <location>
        <begin position="32"/>
        <end position="190"/>
    </location>
</feature>
<evidence type="ECO:0000256" key="6">
    <source>
        <dbReference type="ARBA" id="ARBA00023029"/>
    </source>
</evidence>
<dbReference type="CDD" id="cd00329">
    <property type="entry name" value="TopoII_MutL_Trans"/>
    <property type="match status" value="1"/>
</dbReference>
<dbReference type="PRINTS" id="PR01159">
    <property type="entry name" value="DNAGYRASEB"/>
</dbReference>
<keyword evidence="12" id="KW-1185">Reference proteome</keyword>
<dbReference type="InterPro" id="IPR014721">
    <property type="entry name" value="Ribsml_uS5_D2-typ_fold_subgr"/>
</dbReference>
<protein>
    <recommendedName>
        <fullName evidence="3">DNA topoisomerase (ATP-hydrolyzing)</fullName>
        <ecNumber evidence="3">5.6.2.2</ecNumber>
    </recommendedName>
</protein>
<sequence length="243" mass="25116">MCGVPEAGASGPLGAGSCGASAGSRPHSGRGPRDFVAFLDAQSGAPVHPDVIGFEREDQRMAGTVEAALRWCDSPGERVRSFANSRPTREDGAHVAGLRDGVAAAVNAYVRERQLLTAADPDLAADRIGEGLTAVVSVKLDRPEFLGATHGVLGGAAVRGCVAEAVREHLSRWFEEQPERAEAAVGRILQGAPPGLSSSRPLPPVPRSRAAARPCTTSSGRSAARHVGHADLLREAIDGAVGE</sequence>
<evidence type="ECO:0000256" key="2">
    <source>
        <dbReference type="ARBA" id="ARBA00010708"/>
    </source>
</evidence>
<dbReference type="GO" id="GO:0003677">
    <property type="term" value="F:DNA binding"/>
    <property type="evidence" value="ECO:0007669"/>
    <property type="project" value="UniProtKB-KW"/>
</dbReference>
<evidence type="ECO:0000313" key="12">
    <source>
        <dbReference type="Proteomes" id="UP000658320"/>
    </source>
</evidence>
<keyword evidence="4" id="KW-0547">Nucleotide-binding</keyword>
<dbReference type="Gene3D" id="3.30.230.10">
    <property type="match status" value="1"/>
</dbReference>
<dbReference type="AlphaFoldDB" id="A0A918FH49"/>
<evidence type="ECO:0000259" key="10">
    <source>
        <dbReference type="Pfam" id="PF00204"/>
    </source>
</evidence>
<evidence type="ECO:0000256" key="8">
    <source>
        <dbReference type="ARBA" id="ARBA00023235"/>
    </source>
</evidence>
<name>A0A918FH49_9ACTN</name>
<feature type="region of interest" description="Disordered" evidence="9">
    <location>
        <begin position="190"/>
        <end position="227"/>
    </location>
</feature>
<dbReference type="GO" id="GO:0003918">
    <property type="term" value="F:DNA topoisomerase type II (double strand cut, ATP-hydrolyzing) activity"/>
    <property type="evidence" value="ECO:0007669"/>
    <property type="project" value="UniProtKB-EC"/>
</dbReference>
<evidence type="ECO:0000256" key="9">
    <source>
        <dbReference type="SAM" id="MobiDB-lite"/>
    </source>
</evidence>
<organism evidence="11 12">
    <name type="scientific">Streptomyces aurantiogriseus</name>
    <dbReference type="NCBI Taxonomy" id="66870"/>
    <lineage>
        <taxon>Bacteria</taxon>
        <taxon>Bacillati</taxon>
        <taxon>Actinomycetota</taxon>
        <taxon>Actinomycetes</taxon>
        <taxon>Kitasatosporales</taxon>
        <taxon>Streptomycetaceae</taxon>
        <taxon>Streptomyces</taxon>
    </lineage>
</organism>
<evidence type="ECO:0000256" key="5">
    <source>
        <dbReference type="ARBA" id="ARBA00022840"/>
    </source>
</evidence>
<dbReference type="InterPro" id="IPR000565">
    <property type="entry name" value="Topo_IIA_B"/>
</dbReference>
<evidence type="ECO:0000313" key="11">
    <source>
        <dbReference type="EMBL" id="GGR37273.1"/>
    </source>
</evidence>
<feature type="compositionally biased region" description="Low complexity" evidence="9">
    <location>
        <begin position="191"/>
        <end position="200"/>
    </location>
</feature>
<dbReference type="SUPFAM" id="SSF54211">
    <property type="entry name" value="Ribosomal protein S5 domain 2-like"/>
    <property type="match status" value="1"/>
</dbReference>
<keyword evidence="8" id="KW-0413">Isomerase</keyword>
<evidence type="ECO:0000256" key="3">
    <source>
        <dbReference type="ARBA" id="ARBA00012895"/>
    </source>
</evidence>
<dbReference type="Proteomes" id="UP000658320">
    <property type="component" value="Unassembled WGS sequence"/>
</dbReference>
<comment type="similarity">
    <text evidence="2">Belongs to the type II topoisomerase GyrB family.</text>
</comment>
<evidence type="ECO:0000256" key="4">
    <source>
        <dbReference type="ARBA" id="ARBA00022741"/>
    </source>
</evidence>
<keyword evidence="7" id="KW-0238">DNA-binding</keyword>
<dbReference type="InterPro" id="IPR020568">
    <property type="entry name" value="Ribosomal_Su5_D2-typ_SF"/>
</dbReference>
<keyword evidence="5" id="KW-0067">ATP-binding</keyword>
<comment type="catalytic activity">
    <reaction evidence="1">
        <text>ATP-dependent breakage, passage and rejoining of double-stranded DNA.</text>
        <dbReference type="EC" id="5.6.2.2"/>
    </reaction>
</comment>